<keyword evidence="2" id="KW-1277">Toxin-antitoxin system</keyword>
<evidence type="ECO:0000313" key="4">
    <source>
        <dbReference type="Proteomes" id="UP000032229"/>
    </source>
</evidence>
<organism evidence="3 4">
    <name type="scientific">Siansivirga zeaxanthinifaciens CC-SAMT-1</name>
    <dbReference type="NCBI Taxonomy" id="1454006"/>
    <lineage>
        <taxon>Bacteria</taxon>
        <taxon>Pseudomonadati</taxon>
        <taxon>Bacteroidota</taxon>
        <taxon>Flavobacteriia</taxon>
        <taxon>Flavobacteriales</taxon>
        <taxon>Flavobacteriaceae</taxon>
        <taxon>Siansivirga</taxon>
    </lineage>
</organism>
<dbReference type="Pfam" id="PF03693">
    <property type="entry name" value="ParD_antitoxin"/>
    <property type="match status" value="1"/>
</dbReference>
<comment type="similarity">
    <text evidence="1">Belongs to the ParD antitoxin family.</text>
</comment>
<protein>
    <submittedName>
        <fullName evidence="3">Antitoxin</fullName>
    </submittedName>
</protein>
<dbReference type="HOGENOM" id="CLU_144805_2_0_10"/>
<dbReference type="NCBIfam" id="TIGR02606">
    <property type="entry name" value="antidote_CC2985"/>
    <property type="match status" value="1"/>
</dbReference>
<gene>
    <name evidence="3" type="ORF">AW14_09145</name>
</gene>
<dbReference type="CDD" id="cd22231">
    <property type="entry name" value="RHH_NikR_HicB-like"/>
    <property type="match status" value="1"/>
</dbReference>
<proteinExistence type="inferred from homology"/>
<dbReference type="GO" id="GO:0006355">
    <property type="term" value="P:regulation of DNA-templated transcription"/>
    <property type="evidence" value="ECO:0007669"/>
    <property type="project" value="InterPro"/>
</dbReference>
<dbReference type="OrthoDB" id="9815501at2"/>
<dbReference type="KEGG" id="sze:AW14_09145"/>
<dbReference type="STRING" id="1454006.AW14_09145"/>
<dbReference type="RefSeq" id="WP_044639571.1">
    <property type="nucleotide sequence ID" value="NZ_CP007202.1"/>
</dbReference>
<evidence type="ECO:0000313" key="3">
    <source>
        <dbReference type="EMBL" id="AJR03760.1"/>
    </source>
</evidence>
<dbReference type="Proteomes" id="UP000032229">
    <property type="component" value="Chromosome"/>
</dbReference>
<dbReference type="AlphaFoldDB" id="A0A0C5WLU0"/>
<sequence>MGKNTSISLGNHFEDFIRKEINSGRYSSASEVIRSALRLLEREEKKERELIKALEVGENSGFVENFDPKQNLTELHRQHLCVKTNIE</sequence>
<keyword evidence="4" id="KW-1185">Reference proteome</keyword>
<dbReference type="InterPro" id="IPR010985">
    <property type="entry name" value="Ribbon_hlx_hlx"/>
</dbReference>
<dbReference type="PANTHER" id="PTHR36582:SF2">
    <property type="entry name" value="ANTITOXIN PARD"/>
    <property type="match status" value="1"/>
</dbReference>
<evidence type="ECO:0000256" key="1">
    <source>
        <dbReference type="ARBA" id="ARBA00008580"/>
    </source>
</evidence>
<reference evidence="3 4" key="1">
    <citation type="submission" date="2014-02" db="EMBL/GenBank/DDBJ databases">
        <authorList>
            <person name="Young C.-C."/>
            <person name="Hameed A."/>
            <person name="Huang H.-C."/>
            <person name="Shahina M."/>
        </authorList>
    </citation>
    <scope>NUCLEOTIDE SEQUENCE [LARGE SCALE GENOMIC DNA]</scope>
    <source>
        <strain evidence="3 4">CC-SAMT-1</strain>
    </source>
</reference>
<dbReference type="EMBL" id="CP007202">
    <property type="protein sequence ID" value="AJR03760.1"/>
    <property type="molecule type" value="Genomic_DNA"/>
</dbReference>
<accession>A0A0C5WLU0</accession>
<dbReference type="PATRIC" id="fig|1454006.5.peg.1805"/>
<dbReference type="SUPFAM" id="SSF47598">
    <property type="entry name" value="Ribbon-helix-helix"/>
    <property type="match status" value="1"/>
</dbReference>
<dbReference type="Gene3D" id="6.10.10.120">
    <property type="entry name" value="Antitoxin ParD1-like"/>
    <property type="match status" value="1"/>
</dbReference>
<evidence type="ECO:0000256" key="2">
    <source>
        <dbReference type="ARBA" id="ARBA00022649"/>
    </source>
</evidence>
<dbReference type="InterPro" id="IPR022789">
    <property type="entry name" value="ParD"/>
</dbReference>
<dbReference type="PANTHER" id="PTHR36582">
    <property type="entry name" value="ANTITOXIN PARD"/>
    <property type="match status" value="1"/>
</dbReference>
<dbReference type="InterPro" id="IPR038296">
    <property type="entry name" value="ParD_sf"/>
</dbReference>
<name>A0A0C5WLU0_9FLAO</name>